<gene>
    <name evidence="2" type="ORF">AVDCRST_MAG56-3984</name>
</gene>
<dbReference type="InterPro" id="IPR002716">
    <property type="entry name" value="PIN_dom"/>
</dbReference>
<dbReference type="Pfam" id="PF01850">
    <property type="entry name" value="PIN"/>
    <property type="match status" value="1"/>
</dbReference>
<reference evidence="2" key="1">
    <citation type="submission" date="2020-02" db="EMBL/GenBank/DDBJ databases">
        <authorList>
            <person name="Meier V. D."/>
        </authorList>
    </citation>
    <scope>NUCLEOTIDE SEQUENCE</scope>
    <source>
        <strain evidence="2">AVDCRST_MAG56</strain>
    </source>
</reference>
<dbReference type="SUPFAM" id="SSF88723">
    <property type="entry name" value="PIN domain-like"/>
    <property type="match status" value="1"/>
</dbReference>
<sequence length="119" mass="13228">MTDTGKKVSVIKAKLSKPAQHIISAQVLNEFSNIAYKKLGFPSQKIVSEITAFQTVFMIVPLTTSCTLRAVAVKDRYGFSYYDSLIVATALENQCSFLYSEDMQHGQVVDTLTIINPFI</sequence>
<evidence type="ECO:0000313" key="2">
    <source>
        <dbReference type="EMBL" id="CAA9284315.1"/>
    </source>
</evidence>
<protein>
    <submittedName>
        <fullName evidence="2">Programmed cell death toxin MazF like</fullName>
    </submittedName>
</protein>
<dbReference type="CDD" id="cd18692">
    <property type="entry name" value="PIN_VapC-like"/>
    <property type="match status" value="1"/>
</dbReference>
<dbReference type="Gene3D" id="3.40.50.1010">
    <property type="entry name" value="5'-nuclease"/>
    <property type="match status" value="1"/>
</dbReference>
<dbReference type="EMBL" id="CADCTQ010000334">
    <property type="protein sequence ID" value="CAA9284315.1"/>
    <property type="molecule type" value="Genomic_DNA"/>
</dbReference>
<feature type="domain" description="PIN" evidence="1">
    <location>
        <begin position="11"/>
        <end position="103"/>
    </location>
</feature>
<evidence type="ECO:0000259" key="1">
    <source>
        <dbReference type="Pfam" id="PF01850"/>
    </source>
</evidence>
<proteinExistence type="predicted"/>
<name>A0A6J4JPT7_9SPHI</name>
<dbReference type="InterPro" id="IPR029060">
    <property type="entry name" value="PIN-like_dom_sf"/>
</dbReference>
<organism evidence="2">
    <name type="scientific">uncultured Cytophagales bacterium</name>
    <dbReference type="NCBI Taxonomy" id="158755"/>
    <lineage>
        <taxon>Bacteria</taxon>
        <taxon>Pseudomonadati</taxon>
        <taxon>Bacteroidota</taxon>
        <taxon>Sphingobacteriia</taxon>
        <taxon>Sphingobacteriales</taxon>
        <taxon>environmental samples</taxon>
    </lineage>
</organism>
<dbReference type="AlphaFoldDB" id="A0A6J4JPT7"/>
<accession>A0A6J4JPT7</accession>